<reference evidence="1 2" key="1">
    <citation type="journal article" date="2016" name="Sci. Rep.">
        <title>The genome sequence of the outbreeding globe artichoke constructed de novo incorporating a phase-aware low-pass sequencing strategy of F1 progeny.</title>
        <authorList>
            <person name="Scaglione D."/>
            <person name="Reyes-Chin-Wo S."/>
            <person name="Acquadro A."/>
            <person name="Froenicke L."/>
            <person name="Portis E."/>
            <person name="Beitel C."/>
            <person name="Tirone M."/>
            <person name="Mauro R."/>
            <person name="Lo Monaco A."/>
            <person name="Mauromicale G."/>
            <person name="Faccioli P."/>
            <person name="Cattivelli L."/>
            <person name="Rieseberg L."/>
            <person name="Michelmore R."/>
            <person name="Lanteri S."/>
        </authorList>
    </citation>
    <scope>NUCLEOTIDE SEQUENCE [LARGE SCALE GENOMIC DNA]</scope>
    <source>
        <strain evidence="1">2C</strain>
    </source>
</reference>
<accession>A0A103YEU2</accession>
<organism evidence="1 2">
    <name type="scientific">Cynara cardunculus var. scolymus</name>
    <name type="common">Globe artichoke</name>
    <name type="synonym">Cynara scolymus</name>
    <dbReference type="NCBI Taxonomy" id="59895"/>
    <lineage>
        <taxon>Eukaryota</taxon>
        <taxon>Viridiplantae</taxon>
        <taxon>Streptophyta</taxon>
        <taxon>Embryophyta</taxon>
        <taxon>Tracheophyta</taxon>
        <taxon>Spermatophyta</taxon>
        <taxon>Magnoliopsida</taxon>
        <taxon>eudicotyledons</taxon>
        <taxon>Gunneridae</taxon>
        <taxon>Pentapetalae</taxon>
        <taxon>asterids</taxon>
        <taxon>campanulids</taxon>
        <taxon>Asterales</taxon>
        <taxon>Asteraceae</taxon>
        <taxon>Carduoideae</taxon>
        <taxon>Cardueae</taxon>
        <taxon>Carduinae</taxon>
        <taxon>Cynara</taxon>
    </lineage>
</organism>
<dbReference type="Proteomes" id="UP000243975">
    <property type="component" value="Unassembled WGS sequence"/>
</dbReference>
<dbReference type="AlphaFoldDB" id="A0A103YEU2"/>
<comment type="caution">
    <text evidence="1">The sequence shown here is derived from an EMBL/GenBank/DDBJ whole genome shotgun (WGS) entry which is preliminary data.</text>
</comment>
<proteinExistence type="predicted"/>
<protein>
    <submittedName>
        <fullName evidence="1">Uncharacterized protein</fullName>
    </submittedName>
</protein>
<name>A0A103YEU2_CYNCS</name>
<sequence length="66" mass="7784">MKLEDPSHLGMISLEEDKQMKPQMKRDFMVNAFRKILSHNSIGAFRILVESFIYALLEKMRPESKE</sequence>
<dbReference type="EMBL" id="LEKV01001488">
    <property type="protein sequence ID" value="KVI07789.1"/>
    <property type="molecule type" value="Genomic_DNA"/>
</dbReference>
<keyword evidence="2" id="KW-1185">Reference proteome</keyword>
<gene>
    <name evidence="1" type="ORF">Ccrd_013851</name>
</gene>
<dbReference type="Gramene" id="KVI07789">
    <property type="protein sequence ID" value="KVI07789"/>
    <property type="gene ID" value="Ccrd_013851"/>
</dbReference>
<evidence type="ECO:0000313" key="1">
    <source>
        <dbReference type="EMBL" id="KVI07789.1"/>
    </source>
</evidence>
<evidence type="ECO:0000313" key="2">
    <source>
        <dbReference type="Proteomes" id="UP000243975"/>
    </source>
</evidence>